<dbReference type="GO" id="GO:0031573">
    <property type="term" value="P:mitotic intra-S DNA damage checkpoint signaling"/>
    <property type="evidence" value="ECO:0007669"/>
    <property type="project" value="TreeGrafter"/>
</dbReference>
<evidence type="ECO:0000256" key="7">
    <source>
        <dbReference type="ARBA" id="ARBA00022801"/>
    </source>
</evidence>
<evidence type="ECO:0000256" key="1">
    <source>
        <dbReference type="ARBA" id="ARBA00001946"/>
    </source>
</evidence>
<feature type="region of interest" description="Disordered" evidence="13">
    <location>
        <begin position="228"/>
        <end position="304"/>
    </location>
</feature>
<organism evidence="14 15">
    <name type="scientific">Tremella mesenterica</name>
    <name type="common">Jelly fungus</name>
    <dbReference type="NCBI Taxonomy" id="5217"/>
    <lineage>
        <taxon>Eukaryota</taxon>
        <taxon>Fungi</taxon>
        <taxon>Dikarya</taxon>
        <taxon>Basidiomycota</taxon>
        <taxon>Agaricomycotina</taxon>
        <taxon>Tremellomycetes</taxon>
        <taxon>Tremellales</taxon>
        <taxon>Tremellaceae</taxon>
        <taxon>Tremella</taxon>
    </lineage>
</organism>
<gene>
    <name evidence="14" type="ORF">M231_04967</name>
</gene>
<evidence type="ECO:0000256" key="11">
    <source>
        <dbReference type="ARBA" id="ARBA00023242"/>
    </source>
</evidence>
<keyword evidence="8" id="KW-0460">Magnesium</keyword>
<evidence type="ECO:0000256" key="2">
    <source>
        <dbReference type="ARBA" id="ARBA00004123"/>
    </source>
</evidence>
<dbReference type="GO" id="GO:0005634">
    <property type="term" value="C:nucleus"/>
    <property type="evidence" value="ECO:0007669"/>
    <property type="project" value="UniProtKB-SubCell"/>
</dbReference>
<comment type="cofactor">
    <cofactor evidence="1">
        <name>Mg(2+)</name>
        <dbReference type="ChEBI" id="CHEBI:18420"/>
    </cofactor>
</comment>
<keyword evidence="12" id="KW-0469">Meiosis</keyword>
<accession>A0A4Q1BJ55</accession>
<feature type="compositionally biased region" description="Basic and acidic residues" evidence="13">
    <location>
        <begin position="246"/>
        <end position="278"/>
    </location>
</feature>
<dbReference type="AlphaFoldDB" id="A0A4Q1BJ55"/>
<evidence type="ECO:0000256" key="8">
    <source>
        <dbReference type="ARBA" id="ARBA00022842"/>
    </source>
</evidence>
<dbReference type="GO" id="GO:0031297">
    <property type="term" value="P:replication fork processing"/>
    <property type="evidence" value="ECO:0007669"/>
    <property type="project" value="TreeGrafter"/>
</dbReference>
<evidence type="ECO:0000313" key="15">
    <source>
        <dbReference type="Proteomes" id="UP000289152"/>
    </source>
</evidence>
<dbReference type="InParanoid" id="A0A4Q1BJ55"/>
<keyword evidence="9" id="KW-0233">DNA recombination</keyword>
<keyword evidence="5" id="KW-0255">Endonuclease</keyword>
<evidence type="ECO:0000256" key="12">
    <source>
        <dbReference type="ARBA" id="ARBA00023254"/>
    </source>
</evidence>
<keyword evidence="3" id="KW-0540">Nuclease</keyword>
<dbReference type="Pfam" id="PF21292">
    <property type="entry name" value="EME1-MUS81_C"/>
    <property type="match status" value="1"/>
</dbReference>
<sequence length="692" mass="76682">MQSSHVPIVISDEDSDPEISILPIPVLPRYRPFTGLPSTIRSEGLVSRSSSKGRTSLARISTIDLDSSDDEIPSVLDIISQRVVKSTHSTKPPLFADLLDSTETSSLLTKTAEAPPSRKVSLGSGTIPTTSYVNIIMEMENLGESSRSSKRLSPSKTIISSKVTRMIEMDDLEGIIDLDDLAGITDLTTRSTSHGDLTEKKHEHRKKRKSGEAERAILDLDDLVNEDLQTDGRSAGAPKKKRRSGHGAEKESSVDDVGRSEKEGGGKKGKQKEVEETRSVTIDGDEDDTGEKRKLSKEEKEALKMKERMEREAFKEKEKKEKEMAKAAAKAAKEAEKSFQKKLADANRLRTSKRDTVREVHLYLSSDLALPTSPIAGALPEIRARLTENNSALHTLSEENSPAPGIVRFKRHVTSSYDHTAKRFVPLDIPRWEWETTTLIIVTAETIVDRLPPLSSMQGTAEILTGDSLVDWISDMRLCLGMDMTHQLFLVIKDLWKYCAKTKTLANREFTAAARAGLEGGSRDGNGPGDWKGRPSKERIEMELLKLQLSQKCFVVHVEKTEDIEDWIFNLACDIAIRPYKLISKSHLNFCPPDGIRKSSEPVGILELMLQQVQGITPSAAAGIAVEYPTFRHLMRAYDRAERKGMSEAEGLLKDCEVRNLKNGTANGRTLKGALSKRVYSVLRGEDSLALV</sequence>
<keyword evidence="7" id="KW-0378">Hydrolase</keyword>
<dbReference type="PANTHER" id="PTHR21077">
    <property type="entry name" value="EME1 PROTEIN"/>
    <property type="match status" value="1"/>
</dbReference>
<comment type="subcellular location">
    <subcellularLocation>
        <location evidence="2">Nucleus</location>
    </subcellularLocation>
</comment>
<evidence type="ECO:0000256" key="13">
    <source>
        <dbReference type="SAM" id="MobiDB-lite"/>
    </source>
</evidence>
<dbReference type="GO" id="GO:0046872">
    <property type="term" value="F:metal ion binding"/>
    <property type="evidence" value="ECO:0007669"/>
    <property type="project" value="UniProtKB-KW"/>
</dbReference>
<dbReference type="EMBL" id="SDIL01000061">
    <property type="protein sequence ID" value="RXK37718.1"/>
    <property type="molecule type" value="Genomic_DNA"/>
</dbReference>
<keyword evidence="4" id="KW-0479">Metal-binding</keyword>
<evidence type="ECO:0000256" key="3">
    <source>
        <dbReference type="ARBA" id="ARBA00022722"/>
    </source>
</evidence>
<dbReference type="FunFam" id="1.10.150.670:FF:000004">
    <property type="entry name" value="Crossover junction endonuclease EME1"/>
    <property type="match status" value="1"/>
</dbReference>
<proteinExistence type="predicted"/>
<keyword evidence="11" id="KW-0539">Nucleus</keyword>
<dbReference type="GO" id="GO:0008821">
    <property type="term" value="F:crossover junction DNA endonuclease activity"/>
    <property type="evidence" value="ECO:0007669"/>
    <property type="project" value="TreeGrafter"/>
</dbReference>
<dbReference type="GO" id="GO:0048476">
    <property type="term" value="C:Holliday junction resolvase complex"/>
    <property type="evidence" value="ECO:0007669"/>
    <property type="project" value="InterPro"/>
</dbReference>
<dbReference type="InterPro" id="IPR042530">
    <property type="entry name" value="EME1/EME2_C"/>
</dbReference>
<dbReference type="InterPro" id="IPR033310">
    <property type="entry name" value="Mms4/EME1/EME2"/>
</dbReference>
<dbReference type="STRING" id="5217.A0A4Q1BJ55"/>
<evidence type="ECO:0000256" key="9">
    <source>
        <dbReference type="ARBA" id="ARBA00023172"/>
    </source>
</evidence>
<feature type="region of interest" description="Disordered" evidence="13">
    <location>
        <begin position="188"/>
        <end position="213"/>
    </location>
</feature>
<feature type="compositionally biased region" description="Basic and acidic residues" evidence="13">
    <location>
        <begin position="290"/>
        <end position="304"/>
    </location>
</feature>
<dbReference type="GO" id="GO:0006302">
    <property type="term" value="P:double-strand break repair"/>
    <property type="evidence" value="ECO:0007669"/>
    <property type="project" value="TreeGrafter"/>
</dbReference>
<dbReference type="PANTHER" id="PTHR21077:SF5">
    <property type="entry name" value="CROSSOVER JUNCTION ENDONUCLEASE MMS4"/>
    <property type="match status" value="1"/>
</dbReference>
<comment type="caution">
    <text evidence="14">The sequence shown here is derived from an EMBL/GenBank/DDBJ whole genome shotgun (WGS) entry which is preliminary data.</text>
</comment>
<dbReference type="Proteomes" id="UP000289152">
    <property type="component" value="Unassembled WGS sequence"/>
</dbReference>
<evidence type="ECO:0000313" key="14">
    <source>
        <dbReference type="EMBL" id="RXK37718.1"/>
    </source>
</evidence>
<evidence type="ECO:0000256" key="6">
    <source>
        <dbReference type="ARBA" id="ARBA00022763"/>
    </source>
</evidence>
<dbReference type="GO" id="GO:0000712">
    <property type="term" value="P:resolution of meiotic recombination intermediates"/>
    <property type="evidence" value="ECO:0007669"/>
    <property type="project" value="TreeGrafter"/>
</dbReference>
<reference evidence="14 15" key="1">
    <citation type="submission" date="2016-06" db="EMBL/GenBank/DDBJ databases">
        <title>Evolution of pathogenesis and genome organization in the Tremellales.</title>
        <authorList>
            <person name="Cuomo C."/>
            <person name="Litvintseva A."/>
            <person name="Heitman J."/>
            <person name="Chen Y."/>
            <person name="Sun S."/>
            <person name="Springer D."/>
            <person name="Dromer F."/>
            <person name="Young S."/>
            <person name="Zeng Q."/>
            <person name="Chapman S."/>
            <person name="Gujja S."/>
            <person name="Saif S."/>
            <person name="Birren B."/>
        </authorList>
    </citation>
    <scope>NUCLEOTIDE SEQUENCE [LARGE SCALE GENOMIC DNA]</scope>
    <source>
        <strain evidence="14 15">ATCC 28783</strain>
    </source>
</reference>
<evidence type="ECO:0000256" key="10">
    <source>
        <dbReference type="ARBA" id="ARBA00023204"/>
    </source>
</evidence>
<dbReference type="VEuPathDB" id="FungiDB:TREMEDRAFT_15378"/>
<keyword evidence="6" id="KW-0227">DNA damage</keyword>
<keyword evidence="15" id="KW-1185">Reference proteome</keyword>
<evidence type="ECO:0000256" key="5">
    <source>
        <dbReference type="ARBA" id="ARBA00022759"/>
    </source>
</evidence>
<dbReference type="Gene3D" id="1.10.150.670">
    <property type="entry name" value="Crossover junction endonuclease EME1, DNA-binding domain"/>
    <property type="match status" value="1"/>
</dbReference>
<name>A0A4Q1BJ55_TREME</name>
<dbReference type="Gene3D" id="3.40.50.10130">
    <property type="match status" value="1"/>
</dbReference>
<protein>
    <submittedName>
        <fullName evidence="14">Uncharacterized protein</fullName>
    </submittedName>
</protein>
<evidence type="ECO:0000256" key="4">
    <source>
        <dbReference type="ARBA" id="ARBA00022723"/>
    </source>
</evidence>
<keyword evidence="10" id="KW-0234">DNA repair</keyword>
<dbReference type="OrthoDB" id="343092at2759"/>